<feature type="region of interest" description="Disordered" evidence="1">
    <location>
        <begin position="1"/>
        <end position="25"/>
    </location>
</feature>
<keyword evidence="2" id="KW-1133">Transmembrane helix</keyword>
<evidence type="ECO:0000256" key="1">
    <source>
        <dbReference type="SAM" id="MobiDB-lite"/>
    </source>
</evidence>
<accession>A0AAW2ELD2</accession>
<dbReference type="Proteomes" id="UP001430953">
    <property type="component" value="Unassembled WGS sequence"/>
</dbReference>
<evidence type="ECO:0000313" key="3">
    <source>
        <dbReference type="EMBL" id="KAL0102637.1"/>
    </source>
</evidence>
<comment type="caution">
    <text evidence="3">The sequence shown here is derived from an EMBL/GenBank/DDBJ whole genome shotgun (WGS) entry which is preliminary data.</text>
</comment>
<gene>
    <name evidence="3" type="ORF">PUN28_018134</name>
</gene>
<evidence type="ECO:0008006" key="5">
    <source>
        <dbReference type="Google" id="ProtNLM"/>
    </source>
</evidence>
<protein>
    <recommendedName>
        <fullName evidence="5">Transmembrane protein</fullName>
    </recommendedName>
</protein>
<name>A0AAW2ELD2_9HYME</name>
<organism evidence="3 4">
    <name type="scientific">Cardiocondyla obscurior</name>
    <dbReference type="NCBI Taxonomy" id="286306"/>
    <lineage>
        <taxon>Eukaryota</taxon>
        <taxon>Metazoa</taxon>
        <taxon>Ecdysozoa</taxon>
        <taxon>Arthropoda</taxon>
        <taxon>Hexapoda</taxon>
        <taxon>Insecta</taxon>
        <taxon>Pterygota</taxon>
        <taxon>Neoptera</taxon>
        <taxon>Endopterygota</taxon>
        <taxon>Hymenoptera</taxon>
        <taxon>Apocrita</taxon>
        <taxon>Aculeata</taxon>
        <taxon>Formicoidea</taxon>
        <taxon>Formicidae</taxon>
        <taxon>Myrmicinae</taxon>
        <taxon>Cardiocondyla</taxon>
    </lineage>
</organism>
<sequence>MRRERRNRFTKPGAPPTWTSAHSSFSSSFSSWSFSLSFPLLSRRRHDRMSWMPPPYNVARLPFPYRFSSLPASHLRLIPVITSYVSCVGVTFRFFFFFYSI</sequence>
<dbReference type="EMBL" id="JADYXP020000022">
    <property type="protein sequence ID" value="KAL0102637.1"/>
    <property type="molecule type" value="Genomic_DNA"/>
</dbReference>
<keyword evidence="4" id="KW-1185">Reference proteome</keyword>
<keyword evidence="2" id="KW-0812">Transmembrane</keyword>
<keyword evidence="2" id="KW-0472">Membrane</keyword>
<feature type="transmembrane region" description="Helical" evidence="2">
    <location>
        <begin position="77"/>
        <end position="99"/>
    </location>
</feature>
<evidence type="ECO:0000256" key="2">
    <source>
        <dbReference type="SAM" id="Phobius"/>
    </source>
</evidence>
<proteinExistence type="predicted"/>
<dbReference type="AlphaFoldDB" id="A0AAW2ELD2"/>
<evidence type="ECO:0000313" key="4">
    <source>
        <dbReference type="Proteomes" id="UP001430953"/>
    </source>
</evidence>
<reference evidence="3 4" key="1">
    <citation type="submission" date="2023-03" db="EMBL/GenBank/DDBJ databases">
        <title>High recombination rates correlate with genetic variation in Cardiocondyla obscurior ants.</title>
        <authorList>
            <person name="Errbii M."/>
        </authorList>
    </citation>
    <scope>NUCLEOTIDE SEQUENCE [LARGE SCALE GENOMIC DNA]</scope>
    <source>
        <strain evidence="3">Alpha-2009</strain>
        <tissue evidence="3">Whole body</tissue>
    </source>
</reference>